<dbReference type="AlphaFoldDB" id="A0A7C9IWN3"/>
<evidence type="ECO:0000313" key="1">
    <source>
        <dbReference type="EMBL" id="MYZ51589.1"/>
    </source>
</evidence>
<protein>
    <recommendedName>
        <fullName evidence="3">DUF4276 family protein</fullName>
    </recommendedName>
</protein>
<comment type="caution">
    <text evidence="1">The sequence shown here is derived from an EMBL/GenBank/DDBJ whole genome shotgun (WGS) entry which is preliminary data.</text>
</comment>
<organism evidence="1 2">
    <name type="scientific">Malikia spinosa</name>
    <dbReference type="NCBI Taxonomy" id="86180"/>
    <lineage>
        <taxon>Bacteria</taxon>
        <taxon>Pseudomonadati</taxon>
        <taxon>Pseudomonadota</taxon>
        <taxon>Betaproteobacteria</taxon>
        <taxon>Burkholderiales</taxon>
        <taxon>Comamonadaceae</taxon>
        <taxon>Malikia</taxon>
    </lineage>
</organism>
<name>A0A7C9IWN3_9BURK</name>
<dbReference type="EMBL" id="VYSB01000004">
    <property type="protein sequence ID" value="MYZ51589.1"/>
    <property type="molecule type" value="Genomic_DNA"/>
</dbReference>
<accession>A0A7C9IWN3</accession>
<dbReference type="RefSeq" id="WP_161124616.1">
    <property type="nucleotide sequence ID" value="NZ_VYSB01000004.1"/>
</dbReference>
<reference evidence="1 2" key="1">
    <citation type="submission" date="2019-09" db="EMBL/GenBank/DDBJ databases">
        <title>Identification of Malikia spinosa a prominent benzene-, toluene-, and ethylbenzene-degrading bacterium: enrichment, isolation and whole genome sequencing.</title>
        <authorList>
            <person name="Tancsics A."/>
            <person name="Revesz F."/>
            <person name="Kriszt B."/>
        </authorList>
    </citation>
    <scope>NUCLEOTIDE SEQUENCE [LARGE SCALE GENOMIC DNA]</scope>
    <source>
        <strain evidence="1 2">AB6</strain>
    </source>
</reference>
<proteinExistence type="predicted"/>
<sequence>MKVFLSGEGPTDIGRMVPCPGGEMFVPGPMAWMVDKLLEQRLGYSLLELHDSGGETVEFIHKTNLTAMGKPSQPGKPLLSGLKHGKGQAFHARSAQCLGLLAKASESPAVAVLFRDGDGTNSTPRQEWREKFDSMVRGFAMAGFASGVPMVPRPKSEAWLLCGLKDQPYQNCDQLEEAPGNDGSPRALKSRLEDMLGHEASAEEQAAWVRDGAIDPQQIQMPSFAAFHDALNAAVSNALTSSRDKK</sequence>
<evidence type="ECO:0008006" key="3">
    <source>
        <dbReference type="Google" id="ProtNLM"/>
    </source>
</evidence>
<evidence type="ECO:0000313" key="2">
    <source>
        <dbReference type="Proteomes" id="UP000481947"/>
    </source>
</evidence>
<gene>
    <name evidence="1" type="ORF">F5985_05430</name>
</gene>
<dbReference type="Proteomes" id="UP000481947">
    <property type="component" value="Unassembled WGS sequence"/>
</dbReference>